<organism evidence="3 4">
    <name type="scientific">Stenomitos frigidus ULC18</name>
    <dbReference type="NCBI Taxonomy" id="2107698"/>
    <lineage>
        <taxon>Bacteria</taxon>
        <taxon>Bacillati</taxon>
        <taxon>Cyanobacteriota</taxon>
        <taxon>Cyanophyceae</taxon>
        <taxon>Leptolyngbyales</taxon>
        <taxon>Leptolyngbyaceae</taxon>
        <taxon>Stenomitos</taxon>
    </lineage>
</organism>
<dbReference type="InterPro" id="IPR003346">
    <property type="entry name" value="Transposase_20"/>
</dbReference>
<accession>A0A2T1E037</accession>
<evidence type="ECO:0000259" key="2">
    <source>
        <dbReference type="Pfam" id="PF02371"/>
    </source>
</evidence>
<feature type="domain" description="Transposase IS116/IS110/IS902 C-terminal" evidence="2">
    <location>
        <begin position="278"/>
        <end position="360"/>
    </location>
</feature>
<dbReference type="EMBL" id="PVWK01000115">
    <property type="protein sequence ID" value="PSB26092.1"/>
    <property type="molecule type" value="Genomic_DNA"/>
</dbReference>
<dbReference type="GO" id="GO:0004803">
    <property type="term" value="F:transposase activity"/>
    <property type="evidence" value="ECO:0007669"/>
    <property type="project" value="InterPro"/>
</dbReference>
<comment type="caution">
    <text evidence="3">The sequence shown here is derived from an EMBL/GenBank/DDBJ whole genome shotgun (WGS) entry which is preliminary data.</text>
</comment>
<feature type="domain" description="Transposase IS110-like N-terminal" evidence="1">
    <location>
        <begin position="10"/>
        <end position="166"/>
    </location>
</feature>
<dbReference type="InterPro" id="IPR047650">
    <property type="entry name" value="Transpos_IS110"/>
</dbReference>
<protein>
    <submittedName>
        <fullName evidence="3">IS110 family transposase</fullName>
    </submittedName>
</protein>
<dbReference type="Pfam" id="PF01548">
    <property type="entry name" value="DEDD_Tnp_IS110"/>
    <property type="match status" value="1"/>
</dbReference>
<evidence type="ECO:0000259" key="1">
    <source>
        <dbReference type="Pfam" id="PF01548"/>
    </source>
</evidence>
<reference evidence="3 4" key="2">
    <citation type="submission" date="2018-03" db="EMBL/GenBank/DDBJ databases">
        <title>The ancient ancestry and fast evolution of plastids.</title>
        <authorList>
            <person name="Moore K.R."/>
            <person name="Magnabosco C."/>
            <person name="Momper L."/>
            <person name="Gold D.A."/>
            <person name="Bosak T."/>
            <person name="Fournier G.P."/>
        </authorList>
    </citation>
    <scope>NUCLEOTIDE SEQUENCE [LARGE SCALE GENOMIC DNA]</scope>
    <source>
        <strain evidence="3 4">ULC18</strain>
    </source>
</reference>
<dbReference type="Pfam" id="PF02371">
    <property type="entry name" value="Transposase_20"/>
    <property type="match status" value="1"/>
</dbReference>
<dbReference type="NCBIfam" id="NF033542">
    <property type="entry name" value="transpos_IS110"/>
    <property type="match status" value="1"/>
</dbReference>
<dbReference type="InterPro" id="IPR002525">
    <property type="entry name" value="Transp_IS110-like_N"/>
</dbReference>
<dbReference type="AlphaFoldDB" id="A0A2T1E037"/>
<dbReference type="GO" id="GO:0006313">
    <property type="term" value="P:DNA transposition"/>
    <property type="evidence" value="ECO:0007669"/>
    <property type="project" value="InterPro"/>
</dbReference>
<gene>
    <name evidence="3" type="ORF">C7B82_20795</name>
</gene>
<dbReference type="OrthoDB" id="9790935at2"/>
<evidence type="ECO:0000313" key="4">
    <source>
        <dbReference type="Proteomes" id="UP000239576"/>
    </source>
</evidence>
<dbReference type="Proteomes" id="UP000239576">
    <property type="component" value="Unassembled WGS sequence"/>
</dbReference>
<sequence>MATDNYVAYIGIDWADRKHDIALYDCASSTWHQSVIQTRPQDILDWVNHLRARYGTGRIAVGMEQKRGPLLYALCQYDNLVLFPINPRTVANDRKAFQPSRAKSDPVDARILVELMQKHQEKLEAWVAGCPQTRALRQWVESRRMLVGEKVRLTNRMTASLKSYFPQVLDWFEDKDTFVFCEFLEHFANLEAAQAATPEQLTHFFQTHQVVRRTAIARRLQQIHDAGPPLTSDVAIAVPAQALTLALVALLKVVLRQLCDFNTKVAELFETLPDAVLFAALPGAGPHLAPRLLVALGEERARFTSAQAFMSYIGIAPVKEESGKKRWVHWRWSCPIFLRQTFVEGVNQARRFSACSQVFYEQQKQAGKSHQKAIRALAYKWGRILWRCWQNKTPYDEEKYVDALRRKHSPLVKHLIV</sequence>
<evidence type="ECO:0000313" key="3">
    <source>
        <dbReference type="EMBL" id="PSB26092.1"/>
    </source>
</evidence>
<dbReference type="PANTHER" id="PTHR33055:SF3">
    <property type="entry name" value="PUTATIVE TRANSPOSASE FOR IS117-RELATED"/>
    <property type="match status" value="1"/>
</dbReference>
<reference evidence="4" key="1">
    <citation type="submission" date="2018-02" db="EMBL/GenBank/DDBJ databases">
        <authorList>
            <person name="Moore K."/>
            <person name="Momper L."/>
        </authorList>
    </citation>
    <scope>NUCLEOTIDE SEQUENCE [LARGE SCALE GENOMIC DNA]</scope>
    <source>
        <strain evidence="4">ULC18</strain>
    </source>
</reference>
<proteinExistence type="predicted"/>
<dbReference type="RefSeq" id="WP_106258265.1">
    <property type="nucleotide sequence ID" value="NZ_CAWNSW010000110.1"/>
</dbReference>
<dbReference type="GO" id="GO:0003677">
    <property type="term" value="F:DNA binding"/>
    <property type="evidence" value="ECO:0007669"/>
    <property type="project" value="InterPro"/>
</dbReference>
<keyword evidence="4" id="KW-1185">Reference proteome</keyword>
<name>A0A2T1E037_9CYAN</name>
<dbReference type="PANTHER" id="PTHR33055">
    <property type="entry name" value="TRANSPOSASE FOR INSERTION SEQUENCE ELEMENT IS1111A"/>
    <property type="match status" value="1"/>
</dbReference>